<dbReference type="GO" id="GO:0032266">
    <property type="term" value="F:phosphatidylinositol-3-phosphate binding"/>
    <property type="evidence" value="ECO:0007669"/>
    <property type="project" value="TreeGrafter"/>
</dbReference>
<comment type="catalytic activity">
    <reaction evidence="11">
        <text>a 1,2-diacyl-sn-glycero-3-phosphoethanolamine(in) = a 1,2-diacyl-sn-glycero-3-phosphoethanolamine(out)</text>
        <dbReference type="Rhea" id="RHEA:38895"/>
        <dbReference type="ChEBI" id="CHEBI:64612"/>
    </reaction>
</comment>
<evidence type="ECO:0000256" key="8">
    <source>
        <dbReference type="ARBA" id="ARBA00023055"/>
    </source>
</evidence>
<protein>
    <recommendedName>
        <fullName evidence="4">Autophagy-related protein 2</fullName>
    </recommendedName>
</protein>
<dbReference type="GO" id="GO:0061709">
    <property type="term" value="P:reticulophagy"/>
    <property type="evidence" value="ECO:0007669"/>
    <property type="project" value="TreeGrafter"/>
</dbReference>
<keyword evidence="9" id="KW-0472">Membrane</keyword>
<dbReference type="PANTHER" id="PTHR13190:SF1">
    <property type="entry name" value="AUTOPHAGY-RELATED 2, ISOFORM A"/>
    <property type="match status" value="1"/>
</dbReference>
<comment type="subcellular location">
    <subcellularLocation>
        <location evidence="1">Endoplasmic reticulum membrane</location>
        <topology evidence="1">Peripheral membrane protein</topology>
    </subcellularLocation>
    <subcellularLocation>
        <location evidence="2">Preautophagosomal structure membrane</location>
        <topology evidence="2">Peripheral membrane protein</topology>
    </subcellularLocation>
</comment>
<proteinExistence type="inferred from homology"/>
<dbReference type="Proteomes" id="UP000035681">
    <property type="component" value="Unplaced"/>
</dbReference>
<dbReference type="GO" id="GO:0000422">
    <property type="term" value="P:autophagy of mitochondrion"/>
    <property type="evidence" value="ECO:0007669"/>
    <property type="project" value="TreeGrafter"/>
</dbReference>
<reference evidence="14" key="1">
    <citation type="submission" date="2024-02" db="UniProtKB">
        <authorList>
            <consortium name="WormBaseParasite"/>
        </authorList>
    </citation>
    <scope>IDENTIFICATION</scope>
</reference>
<evidence type="ECO:0000256" key="9">
    <source>
        <dbReference type="ARBA" id="ARBA00023136"/>
    </source>
</evidence>
<dbReference type="GO" id="GO:0061723">
    <property type="term" value="P:glycophagy"/>
    <property type="evidence" value="ECO:0007669"/>
    <property type="project" value="TreeGrafter"/>
</dbReference>
<keyword evidence="5" id="KW-0813">Transport</keyword>
<dbReference type="AlphaFoldDB" id="A0AAF5DPL7"/>
<keyword evidence="7" id="KW-0072">Autophagy</keyword>
<dbReference type="GO" id="GO:0005789">
    <property type="term" value="C:endoplasmic reticulum membrane"/>
    <property type="evidence" value="ECO:0007669"/>
    <property type="project" value="UniProtKB-SubCell"/>
</dbReference>
<evidence type="ECO:0000256" key="11">
    <source>
        <dbReference type="ARBA" id="ARBA00024615"/>
    </source>
</evidence>
<dbReference type="GO" id="GO:0006869">
    <property type="term" value="P:lipid transport"/>
    <property type="evidence" value="ECO:0007669"/>
    <property type="project" value="UniProtKB-KW"/>
</dbReference>
<evidence type="ECO:0000256" key="12">
    <source>
        <dbReference type="SAM" id="MobiDB-lite"/>
    </source>
</evidence>
<dbReference type="GO" id="GO:0000045">
    <property type="term" value="P:autophagosome assembly"/>
    <property type="evidence" value="ECO:0007669"/>
    <property type="project" value="TreeGrafter"/>
</dbReference>
<accession>A0AAF5DPL7</accession>
<comment type="catalytic activity">
    <reaction evidence="10">
        <text>a 1,2-diacyl-sn-glycero-3-phospho-L-serine(in) = a 1,2-diacyl-sn-glycero-3-phospho-L-serine(out)</text>
        <dbReference type="Rhea" id="RHEA:38663"/>
        <dbReference type="ChEBI" id="CHEBI:57262"/>
    </reaction>
</comment>
<feature type="compositionally biased region" description="Polar residues" evidence="12">
    <location>
        <begin position="1445"/>
        <end position="1455"/>
    </location>
</feature>
<evidence type="ECO:0000256" key="2">
    <source>
        <dbReference type="ARBA" id="ARBA00004623"/>
    </source>
</evidence>
<feature type="compositionally biased region" description="Low complexity" evidence="12">
    <location>
        <begin position="1456"/>
        <end position="1473"/>
    </location>
</feature>
<evidence type="ECO:0000256" key="6">
    <source>
        <dbReference type="ARBA" id="ARBA00022824"/>
    </source>
</evidence>
<evidence type="ECO:0000313" key="14">
    <source>
        <dbReference type="WBParaSite" id="TCONS_00016609.p1"/>
    </source>
</evidence>
<name>A0AAF5DPL7_STRER</name>
<dbReference type="GO" id="GO:0034045">
    <property type="term" value="C:phagophore assembly site membrane"/>
    <property type="evidence" value="ECO:0007669"/>
    <property type="project" value="UniProtKB-SubCell"/>
</dbReference>
<evidence type="ECO:0000256" key="3">
    <source>
        <dbReference type="ARBA" id="ARBA00009714"/>
    </source>
</evidence>
<keyword evidence="8" id="KW-0445">Lipid transport</keyword>
<keyword evidence="6" id="KW-0256">Endoplasmic reticulum</keyword>
<feature type="region of interest" description="Disordered" evidence="12">
    <location>
        <begin position="1443"/>
        <end position="1473"/>
    </location>
</feature>
<evidence type="ECO:0000256" key="10">
    <source>
        <dbReference type="ARBA" id="ARBA00024479"/>
    </source>
</evidence>
<evidence type="ECO:0000256" key="7">
    <source>
        <dbReference type="ARBA" id="ARBA00023006"/>
    </source>
</evidence>
<sequence>MSSLLSGFTTHLQNKLCHYFIHRFCGNFLKTKISLNDMQTDLVNGTIAIKEIELNCEAINTILKELSLNIRIIDSYVGNISANIPWNDLNKSSCVVKVVDLQITINARSGIINNSNGSMSAQEIVASMMESMISSKELASNVMSDDGDNISTNSSSTFTEDTQGKDTIAGIIELMMSRVQIIFENTIIRIETDEDYNETGVKTAIELEIERIEFLDQFLEEARVKSGILDDRIIKLDTENLFNTSEIKKLFKITNVKIYTDIFTNECQPSETLNSSTRSSSTQDIFTSAMGSFHSNDSFDQSHNFKSIYQSGDILKCESEIRKVYREKETIKSKIILVAAISGKNNLMRINLHNFGTVPRGDQAFNKKVDISLSLKDVKFFSTPTQLRILQKLATLIVSDDIGNRNLDKKYYDDYENEEKAIVRRLESDDTPLLEQGLNDCMEDDRASFISEHFSFSHRKFHLSNIIKEEFSETSKKIPLDTSTIKHGGSIKKNSSKNRSSCEVDDSSSDTITRYGSTTTLTEKKPDLISLKVDIYNLQAIITHKDPLSLESIKSDKFENIGDAINLISDWSKSYFNNSKNLKFNLNTKMDDIRESFNDLYKDDHLRFVAATILLSLFCEKQSECDQTSLRLSIFNCELVEYLSKLSQVGKETDTTISLLNFDESLQTENEAQIIIDCRIGSDHKNIDIGLLPCKIEFDLSIVDRLSNLICTEPFYTTIYDYQSNTSYNSRVINDDKGNLFESSQIVHDNFLSALLKCDKLTIDFRFPKADLRNIECDKRTSYNIRHIYDDYIRLELTYFNIELPKLSLKELSEHFCLHVSSSSILGSVIGDLNLFECTKEDLQFLYAFSEKEENVLITFNYDIRNKSLQVNTKEQSDSSDNENQFFNLSYTVEGPFTHKKSLSNNEIMIMPGDRNELYEFSKKSNENALMNISIFIPNLRIIFPSKKFYEILYNRFGNDVALWEPSAPCYNKKFELLNDICEIEKSKDNFQPCRNGMVDFSYNSDDINGYDNSSYNNSKKKMRIIEVDPHKISIVVTSKNGNILICYKNNILMEGIVTSTFPSTILLNIDDLRFFYVHGYYGKVNNDYSYVTTKIAKIYHLNNCHSNIDKNVTNSSFATTIQGTPLLVKFEPININEKLCSYIDNDSFTLSMKLQMNSLTSRTIVLAIGLRNSTFHLEPLIDPINLWINQLVDFFTVEDYSVPGYILPDTTIELHSNIESVVIAHEQRNIIQNSPYEIRFAINSCSIHSKIVQQNDILQFNCILEDSSLFIRSRKKKNDTDFDPNEYIYRGTNISQILNEFAKILSCGHLKLQLSLSIVPENAKRLRTPLLSVICSNDNLDIWVCSDTLYIFLNVITEIIEAKINNDMERKEREEKMAKNVTGEDLDKMLDNDKEKTLKIYNCKNNLNINNTKDDNILENHKKENKKTNIAIEEMLSDAIDYDGQNNKNNKSSANTFSDKSSTSYSSDNGNNKGIYSSDDDFCDLTEDIGTGITDKSGEAKIRHLAYLSDGSPMPIVIVEDYFSGPPLESMNDPTNLASFNVNVLTEFIIEKMSMAINIYGGSDFDGFSSTQKSYSSWKTKRDHSCCFKEGSMGGPYRDHTVCVRFCFDKISFMAKTFCEPNNLTSMINLSVRDIYIEDHLVISEIDKMLHKNVNISSRTQSEQPFVTFKMIENHFHEAKIRMSLVPIKLNIDQDSLNFIIDFITDIMKNVKIIQSSVLPLAVDAEKVDVEISNVQLPLSTSFEDDETKLNLIKKKKTSLQSNSLEPLIQLSDNPITSYDDEEYEDDKENDKKNNFGDEIFIKTFTFTPECNIKIDYNNKRLISNGGTAVSIAMGLTSLKGSEITLKEIKNKNGVLGIGRCMKDVTDEWYSDIYNNQLTKIIKGYGPTSPFINMLQGIRDLFIMPVEEIYKVDGHIVKGIKSGASSFSVSTATAIIEIGQSISNVVQSVAEFAFDIVHPDHINPRNVQRTRIPGNLREGIHHAYDIIKTDIKDTARHIQTVTSQNTYENNSTVLTLARTAAPVLFQPVICTAKATKAFLDGVRSELQPDEYVEGQKKWKNQNK</sequence>
<dbReference type="InterPro" id="IPR026849">
    <property type="entry name" value="ATG2"/>
</dbReference>
<dbReference type="GO" id="GO:0034727">
    <property type="term" value="P:piecemeal microautophagy of the nucleus"/>
    <property type="evidence" value="ECO:0007669"/>
    <property type="project" value="TreeGrafter"/>
</dbReference>
<keyword evidence="13" id="KW-1185">Reference proteome</keyword>
<dbReference type="GO" id="GO:0061908">
    <property type="term" value="C:phagophore"/>
    <property type="evidence" value="ECO:0007669"/>
    <property type="project" value="TreeGrafter"/>
</dbReference>
<evidence type="ECO:0000256" key="1">
    <source>
        <dbReference type="ARBA" id="ARBA00004406"/>
    </source>
</evidence>
<dbReference type="WBParaSite" id="TCONS_00016609.p1">
    <property type="protein sequence ID" value="TCONS_00016609.p1"/>
    <property type="gene ID" value="XLOC_011238"/>
</dbReference>
<evidence type="ECO:0000313" key="13">
    <source>
        <dbReference type="Proteomes" id="UP000035681"/>
    </source>
</evidence>
<comment type="similarity">
    <text evidence="3">Belongs to the ATG2 family.</text>
</comment>
<organism evidence="13 14">
    <name type="scientific">Strongyloides stercoralis</name>
    <name type="common">Threadworm</name>
    <dbReference type="NCBI Taxonomy" id="6248"/>
    <lineage>
        <taxon>Eukaryota</taxon>
        <taxon>Metazoa</taxon>
        <taxon>Ecdysozoa</taxon>
        <taxon>Nematoda</taxon>
        <taxon>Chromadorea</taxon>
        <taxon>Rhabditida</taxon>
        <taxon>Tylenchina</taxon>
        <taxon>Panagrolaimomorpha</taxon>
        <taxon>Strongyloidoidea</taxon>
        <taxon>Strongyloididae</taxon>
        <taxon>Strongyloides</taxon>
    </lineage>
</organism>
<dbReference type="Pfam" id="PF13329">
    <property type="entry name" value="ATG2_CAD"/>
    <property type="match status" value="2"/>
</dbReference>
<evidence type="ECO:0000256" key="4">
    <source>
        <dbReference type="ARBA" id="ARBA00018070"/>
    </source>
</evidence>
<dbReference type="PANTHER" id="PTHR13190">
    <property type="entry name" value="AUTOPHAGY-RELATED 2, ISOFORM A"/>
    <property type="match status" value="1"/>
</dbReference>
<dbReference type="GO" id="GO:0043495">
    <property type="term" value="F:protein-membrane adaptor activity"/>
    <property type="evidence" value="ECO:0007669"/>
    <property type="project" value="TreeGrafter"/>
</dbReference>
<evidence type="ECO:0000256" key="5">
    <source>
        <dbReference type="ARBA" id="ARBA00022448"/>
    </source>
</evidence>